<dbReference type="CDD" id="cd02518">
    <property type="entry name" value="GT2_SpsF"/>
    <property type="match status" value="1"/>
</dbReference>
<dbReference type="Pfam" id="PF02348">
    <property type="entry name" value="CTP_transf_3"/>
    <property type="match status" value="1"/>
</dbReference>
<dbReference type="PANTHER" id="PTHR42866">
    <property type="entry name" value="3-DEOXY-MANNO-OCTULOSONATE CYTIDYLYLTRANSFERASE"/>
    <property type="match status" value="1"/>
</dbReference>
<dbReference type="GO" id="GO:0016779">
    <property type="term" value="F:nucleotidyltransferase activity"/>
    <property type="evidence" value="ECO:0007669"/>
    <property type="project" value="UniProtKB-KW"/>
</dbReference>
<keyword evidence="2" id="KW-1185">Reference proteome</keyword>
<keyword evidence="1" id="KW-0548">Nucleotidyltransferase</keyword>
<evidence type="ECO:0000313" key="2">
    <source>
        <dbReference type="Proteomes" id="UP001597214"/>
    </source>
</evidence>
<sequence length="242" mass="27779">MKTLVIIQARMGSSRLPGKVLLPLGKSIVLDYVVSRCKLMKDVVDVIVATSTSSKDDLIVSWCKDQRVSFFRGSEHDVLTRYVDCAKKYEVDYVMRVTSDCPFVDYEMANEMIALMEKEKKDLVMVNSDKLPRGLAVELVSMDVLTTINEKGKEPYHREHVTYYGYEHKEEFKIVEYSPKRSLENPKLRITLDTYEDYEVCKAVADHFNGNKFVSAKDVVQFLTNNPDISRLNANIEQKAVK</sequence>
<dbReference type="EMBL" id="JBHUEM010000011">
    <property type="protein sequence ID" value="MFD1736766.1"/>
    <property type="molecule type" value="Genomic_DNA"/>
</dbReference>
<evidence type="ECO:0000313" key="1">
    <source>
        <dbReference type="EMBL" id="MFD1736766.1"/>
    </source>
</evidence>
<dbReference type="PANTHER" id="PTHR42866:SF1">
    <property type="entry name" value="SPORE COAT POLYSACCHARIDE BIOSYNTHESIS PROTEIN SPSF"/>
    <property type="match status" value="1"/>
</dbReference>
<protein>
    <submittedName>
        <fullName evidence="1">Cytidylyltransferase domain-containing protein</fullName>
    </submittedName>
</protein>
<dbReference type="RefSeq" id="WP_377927935.1">
    <property type="nucleotide sequence ID" value="NZ_JBHUEM010000011.1"/>
</dbReference>
<dbReference type="InterPro" id="IPR029044">
    <property type="entry name" value="Nucleotide-diphossugar_trans"/>
</dbReference>
<dbReference type="Proteomes" id="UP001597214">
    <property type="component" value="Unassembled WGS sequence"/>
</dbReference>
<dbReference type="Gene3D" id="3.90.550.10">
    <property type="entry name" value="Spore Coat Polysaccharide Biosynthesis Protein SpsA, Chain A"/>
    <property type="match status" value="1"/>
</dbReference>
<dbReference type="InterPro" id="IPR003329">
    <property type="entry name" value="Cytidylyl_trans"/>
</dbReference>
<dbReference type="SUPFAM" id="SSF53448">
    <property type="entry name" value="Nucleotide-diphospho-sugar transferases"/>
    <property type="match status" value="1"/>
</dbReference>
<gene>
    <name evidence="1" type="ORF">ACFSCX_09320</name>
</gene>
<reference evidence="2" key="1">
    <citation type="journal article" date="2019" name="Int. J. Syst. Evol. Microbiol.">
        <title>The Global Catalogue of Microorganisms (GCM) 10K type strain sequencing project: providing services to taxonomists for standard genome sequencing and annotation.</title>
        <authorList>
            <consortium name="The Broad Institute Genomics Platform"/>
            <consortium name="The Broad Institute Genome Sequencing Center for Infectious Disease"/>
            <person name="Wu L."/>
            <person name="Ma J."/>
        </authorList>
    </citation>
    <scope>NUCLEOTIDE SEQUENCE [LARGE SCALE GENOMIC DNA]</scope>
    <source>
        <strain evidence="2">CCUG 49339</strain>
    </source>
</reference>
<name>A0ABW4LQK0_9BACI</name>
<keyword evidence="1" id="KW-0808">Transferase</keyword>
<proteinExistence type="predicted"/>
<comment type="caution">
    <text evidence="1">The sequence shown here is derived from an EMBL/GenBank/DDBJ whole genome shotgun (WGS) entry which is preliminary data.</text>
</comment>
<accession>A0ABW4LQK0</accession>
<organism evidence="1 2">
    <name type="scientific">Bacillus salitolerans</name>
    <dbReference type="NCBI Taxonomy" id="1437434"/>
    <lineage>
        <taxon>Bacteria</taxon>
        <taxon>Bacillati</taxon>
        <taxon>Bacillota</taxon>
        <taxon>Bacilli</taxon>
        <taxon>Bacillales</taxon>
        <taxon>Bacillaceae</taxon>
        <taxon>Bacillus</taxon>
    </lineage>
</organism>